<evidence type="ECO:0000256" key="3">
    <source>
        <dbReference type="ARBA" id="ARBA00022197"/>
    </source>
</evidence>
<dbReference type="Pfam" id="PF22597">
    <property type="entry name" value="DYN_lid"/>
    <property type="match status" value="1"/>
</dbReference>
<gene>
    <name evidence="16" type="ORF">BZA70DRAFT_114253</name>
</gene>
<dbReference type="Pfam" id="PF12774">
    <property type="entry name" value="AAA_6"/>
    <property type="match status" value="1"/>
</dbReference>
<evidence type="ECO:0000256" key="1">
    <source>
        <dbReference type="ARBA" id="ARBA00004245"/>
    </source>
</evidence>
<dbReference type="InterPro" id="IPR013602">
    <property type="entry name" value="Dynein_heavy_linker"/>
</dbReference>
<feature type="domain" description="AAA+ ATPase" evidence="15">
    <location>
        <begin position="2191"/>
        <end position="2324"/>
    </location>
</feature>
<dbReference type="Pfam" id="PF12780">
    <property type="entry name" value="AAA_8"/>
    <property type="match status" value="1"/>
</dbReference>
<dbReference type="PANTHER" id="PTHR45703:SF36">
    <property type="entry name" value="DYNEIN HEAVY CHAIN, CYTOPLASMIC"/>
    <property type="match status" value="1"/>
</dbReference>
<dbReference type="Gene3D" id="1.20.920.30">
    <property type="match status" value="1"/>
</dbReference>
<evidence type="ECO:0000256" key="10">
    <source>
        <dbReference type="ARBA" id="ARBA00023175"/>
    </source>
</evidence>
<evidence type="ECO:0000313" key="17">
    <source>
        <dbReference type="Proteomes" id="UP001498771"/>
    </source>
</evidence>
<evidence type="ECO:0000256" key="13">
    <source>
        <dbReference type="SAM" id="Coils"/>
    </source>
</evidence>
<dbReference type="Gene3D" id="3.20.180.20">
    <property type="entry name" value="Dynein heavy chain, N-terminal domain 2"/>
    <property type="match status" value="1"/>
</dbReference>
<accession>A0ABR1FCJ8</accession>
<dbReference type="Pfam" id="PF03028">
    <property type="entry name" value="Dynein_heavy"/>
    <property type="match status" value="1"/>
</dbReference>
<dbReference type="InterPro" id="IPR042228">
    <property type="entry name" value="Dynein_linker_3"/>
</dbReference>
<dbReference type="InterPro" id="IPR054354">
    <property type="entry name" value="DYNC2H1-like_lid"/>
</dbReference>
<dbReference type="InterPro" id="IPR026983">
    <property type="entry name" value="DHC"/>
</dbReference>
<comment type="subunit">
    <text evidence="2">Consists of at least two heavy chains and a number of intermediate and light chains.</text>
</comment>
<dbReference type="InterPro" id="IPR041466">
    <property type="entry name" value="Dynein_AAA5_ext"/>
</dbReference>
<keyword evidence="4" id="KW-0963">Cytoplasm</keyword>
<proteinExistence type="predicted"/>
<evidence type="ECO:0000313" key="16">
    <source>
        <dbReference type="EMBL" id="KAK7206778.1"/>
    </source>
</evidence>
<dbReference type="Pfam" id="PF08393">
    <property type="entry name" value="DHC_N2"/>
    <property type="match status" value="1"/>
</dbReference>
<evidence type="ECO:0000256" key="6">
    <source>
        <dbReference type="ARBA" id="ARBA00022741"/>
    </source>
</evidence>
<dbReference type="InterPro" id="IPR004273">
    <property type="entry name" value="Dynein_heavy_D6_P-loop"/>
</dbReference>
<evidence type="ECO:0000256" key="4">
    <source>
        <dbReference type="ARBA" id="ARBA00022490"/>
    </source>
</evidence>
<dbReference type="InterPro" id="IPR035699">
    <property type="entry name" value="AAA_6"/>
</dbReference>
<dbReference type="GeneID" id="90034954"/>
<dbReference type="Pfam" id="PF12775">
    <property type="entry name" value="AAA_7"/>
    <property type="match status" value="1"/>
</dbReference>
<dbReference type="Pfam" id="PF18198">
    <property type="entry name" value="AAA_lid_11"/>
    <property type="match status" value="1"/>
</dbReference>
<dbReference type="InterPro" id="IPR024317">
    <property type="entry name" value="Dynein_heavy_chain_D4_dom"/>
</dbReference>
<keyword evidence="6" id="KW-0547">Nucleotide-binding</keyword>
<dbReference type="InterPro" id="IPR042222">
    <property type="entry name" value="Dynein_2_N"/>
</dbReference>
<dbReference type="InterPro" id="IPR024743">
    <property type="entry name" value="Dynein_HC_stalk"/>
</dbReference>
<dbReference type="InterPro" id="IPR003593">
    <property type="entry name" value="AAA+_ATPase"/>
</dbReference>
<dbReference type="Pfam" id="PF17852">
    <property type="entry name" value="Dynein_AAA_lid"/>
    <property type="match status" value="1"/>
</dbReference>
<feature type="region of interest" description="Disordered" evidence="14">
    <location>
        <begin position="1"/>
        <end position="21"/>
    </location>
</feature>
<reference evidence="16 17" key="1">
    <citation type="submission" date="2024-03" db="EMBL/GenBank/DDBJ databases">
        <title>Genome-scale model development and genomic sequencing of the oleaginous clade Lipomyces.</title>
        <authorList>
            <consortium name="Lawrence Berkeley National Laboratory"/>
            <person name="Czajka J.J."/>
            <person name="Han Y."/>
            <person name="Kim J."/>
            <person name="Mondo S.J."/>
            <person name="Hofstad B.A."/>
            <person name="Robles A."/>
            <person name="Haridas S."/>
            <person name="Riley R."/>
            <person name="LaButti K."/>
            <person name="Pangilinan J."/>
            <person name="Andreopoulos W."/>
            <person name="Lipzen A."/>
            <person name="Yan J."/>
            <person name="Wang M."/>
            <person name="Ng V."/>
            <person name="Grigoriev I.V."/>
            <person name="Spatafora J.W."/>
            <person name="Magnuson J.K."/>
            <person name="Baker S.E."/>
            <person name="Pomraning K.R."/>
        </authorList>
    </citation>
    <scope>NUCLEOTIDE SEQUENCE [LARGE SCALE GENOMIC DNA]</scope>
    <source>
        <strain evidence="16 17">Phaff 52-87</strain>
    </source>
</reference>
<dbReference type="InterPro" id="IPR043157">
    <property type="entry name" value="Dynein_AAA1S"/>
</dbReference>
<organism evidence="16 17">
    <name type="scientific">Myxozyma melibiosi</name>
    <dbReference type="NCBI Taxonomy" id="54550"/>
    <lineage>
        <taxon>Eukaryota</taxon>
        <taxon>Fungi</taxon>
        <taxon>Dikarya</taxon>
        <taxon>Ascomycota</taxon>
        <taxon>Saccharomycotina</taxon>
        <taxon>Lipomycetes</taxon>
        <taxon>Lipomycetales</taxon>
        <taxon>Lipomycetaceae</taxon>
        <taxon>Myxozyma</taxon>
    </lineage>
</organism>
<dbReference type="SUPFAM" id="SSF52540">
    <property type="entry name" value="P-loop containing nucleoside triphosphate hydrolases"/>
    <property type="match status" value="4"/>
</dbReference>
<dbReference type="Gene3D" id="1.10.8.1220">
    <property type="match status" value="1"/>
</dbReference>
<dbReference type="SUPFAM" id="SSF90257">
    <property type="entry name" value="Myosin rod fragments"/>
    <property type="match status" value="1"/>
</dbReference>
<dbReference type="Gene3D" id="1.10.287.2620">
    <property type="match status" value="1"/>
</dbReference>
<keyword evidence="5" id="KW-0493">Microtubule</keyword>
<dbReference type="Gene3D" id="1.20.920.20">
    <property type="match status" value="2"/>
</dbReference>
<evidence type="ECO:0000256" key="5">
    <source>
        <dbReference type="ARBA" id="ARBA00022701"/>
    </source>
</evidence>
<keyword evidence="17" id="KW-1185">Reference proteome</keyword>
<evidence type="ECO:0000256" key="8">
    <source>
        <dbReference type="ARBA" id="ARBA00023017"/>
    </source>
</evidence>
<comment type="caution">
    <text evidence="16">The sequence shown here is derived from an EMBL/GenBank/DDBJ whole genome shotgun (WGS) entry which is preliminary data.</text>
</comment>
<dbReference type="Gene3D" id="6.10.140.1060">
    <property type="match status" value="1"/>
</dbReference>
<dbReference type="InterPro" id="IPR042219">
    <property type="entry name" value="AAA_lid_11_sf"/>
</dbReference>
<evidence type="ECO:0000256" key="7">
    <source>
        <dbReference type="ARBA" id="ARBA00022840"/>
    </source>
</evidence>
<feature type="domain" description="AAA+ ATPase" evidence="15">
    <location>
        <begin position="2896"/>
        <end position="3057"/>
    </location>
</feature>
<evidence type="ECO:0000259" key="15">
    <source>
        <dbReference type="SMART" id="SM00382"/>
    </source>
</evidence>
<dbReference type="Pfam" id="PF12781">
    <property type="entry name" value="AAA_9"/>
    <property type="match status" value="1"/>
</dbReference>
<dbReference type="RefSeq" id="XP_064769811.1">
    <property type="nucleotide sequence ID" value="XM_064909442.1"/>
</dbReference>
<dbReference type="Gene3D" id="1.10.472.130">
    <property type="match status" value="1"/>
</dbReference>
<dbReference type="InterPro" id="IPR027417">
    <property type="entry name" value="P-loop_NTPase"/>
</dbReference>
<keyword evidence="10" id="KW-0505">Motor protein</keyword>
<dbReference type="SMART" id="SM00382">
    <property type="entry name" value="AAA"/>
    <property type="match status" value="4"/>
</dbReference>
<feature type="coiled-coil region" evidence="13">
    <location>
        <begin position="3391"/>
        <end position="3439"/>
    </location>
</feature>
<feature type="coiled-coil region" evidence="13">
    <location>
        <begin position="3212"/>
        <end position="3242"/>
    </location>
</feature>
<evidence type="ECO:0000256" key="14">
    <source>
        <dbReference type="SAM" id="MobiDB-lite"/>
    </source>
</evidence>
<dbReference type="Gene3D" id="1.20.58.1120">
    <property type="match status" value="1"/>
</dbReference>
<keyword evidence="7" id="KW-0067">ATP-binding</keyword>
<evidence type="ECO:0000256" key="2">
    <source>
        <dbReference type="ARBA" id="ARBA00011655"/>
    </source>
</evidence>
<dbReference type="Proteomes" id="UP001498771">
    <property type="component" value="Unassembled WGS sequence"/>
</dbReference>
<feature type="compositionally biased region" description="Polar residues" evidence="14">
    <location>
        <begin position="7"/>
        <end position="21"/>
    </location>
</feature>
<sequence length="4273" mass="484522">MEPMESTALTPTRPSKNGNTDTNLSYDTDILISYFRNVCQVLLGAATSDLDRTIFSDTSNAVTQLATFAGDVNIAVLFVEKSRVEDDISDLEYTYTLSPMISPTKDTISLIAVIKRASQLDVSISMESQLQVVNLPNVLSEAALKQKANDEMQISGTAGTPYDVLYSLVHLALVPFFDAFTRGKGSILGTNENEARAADAKTGIPATKKRLTELELSLLHLQQNIEIPQLTLTFHPAIQQVLDKATKLDTTPTLDFFSPELLNDAKFLNQVQANVNSWIKSIQSITKLTRDPSIGSATQEINFWISLESVLEDIDRQLQMDGVTLTMEVLKHGKRFIVTTSFLADTGLKESLELVKKYNLLMHEFPIDELLSASTLQKLKEAVVHVFNHLNRRIKISPYPIHRALHLVEAISGDLDARFHALLSGRRLMHLEYPDFQKIVSVAEDVFAAWDYQIKEFTNVAREVTRKRLEKFIPIRITARHNATQERLQYLKSFRQAHEKLQSTVATVLGGSKEGSSEDTDDVVQDLVEAYSALRDVDVLDVSPEGSDIWASAESAYNERTSRIEDSIIIKLRDHLANAKTANEMFIVFSRFNALFIRNKIRAAVQEYQTQLIDSVKSDIEALHDRFIAQYPNSGNYQMAKLRDIPPVAGAIIWVRQIERQLNLYMKRVEDVLGSGWGLYAEGEKLQNESNTFRKKLDAKGIFDAWLRDVTERHIAVKGRLFSITRSRSTGTTRLEITTNFDPQIIALFKEVRNLTYLKFQIPHAINSVSKDAKRVYPHAMSMTNSLRIFSDVTLIIEELGAASALMNEYQNAVQSLILTGKKLDWQLFAHAYDVGVVPSYVAGDDSTSVVHESPQIQFARNLTNSISVLERKAFLLSAAVNSIGENLQALRDCAYSATDFTALIENIQSAIDKLNLESFANLTFWVDQLNTEIYSILLARLREAISQWIAHFHGDHKSTESDRVITIEIVIKDQAIALQPPLEHARAIWFGDFQACLVTLCQLKRIDSARYELTLDQNMTFGKPETEPLTFSDLPTLAAADIEPVYNAIEEKLADVSTYTAKWYQFQSLWNLQPESVFRMLGDDLTKWIDVLQDIRKVRSTFDTAVSSYDFGNIIVDYEQVQSRINAKYDGWQHDILMRFAEILQSDIERTHKDLDDTRRELEIQTLDMLSTKRAIAFVTIVQRAKAKSGEWAESHKKYRMGQMALQKNRFRFPFDWIFVEQISGEMAAVSEILSVKDRTVMENIDSLRSKVTSEHKLLNDQVARTVSEWNSEKPVAGNISPDVAFASLEKFDRRITALKAEQDLILRANDALELDLRALDTIESSLQEVQDFKTVWSALSSVWASLNELRDTPWLSVVGRRVKTTIEELIATTKEMPSRMRQYASFEYVQGVLRQYLKGSSILIDLKSEVMKVRHWEHLYRTLAPKETLALGSLTLGDVWDLNLTKNENLIRDILTQARGEAALEDFLKQIRDVWSSYDLDLANYQDKCRLIRGWDALFDQCTDHMNSLAAMHHSPYFKQFEEEALAWEEKLSRINLLFDSWIEVQRKWVYLEGVFSDNAEIKNLLPVESSRFQNVNSEFFALMRKVSKNPNVLHVLNIPGTSTSLSRLADMLTRVQKALGEYLERERMLFPRYYFVGDEDLLEIIGNSKDTVRIQKHFKKMFAGISDLVVDSQNSTISGFSSKEGETVMLKEPISLIKNPKVNEWLRSLEEAMRETLATLLVDAIEDFRAVFRLSTLTAEQFTSWVQRYPAQVVILASQIVWTSEVDNCLLSGGGLSEIGDHENLLLELLAGIVLQELDRIDRKKCEGLITELVHQRNVVEKLVSEGAKSKSDYAWLATMTFRYSEEQEDVKKRVTVHMGSAQFEYGFEYLGVGDRLVQTPLTDKCFLALMGALEQNFGGSPFGPAGTGKTETVKALGSQLGRFVLVFNCDDTFNFEAMGRIFLGICQVGAWGCFDEFNRLEERILSAISSQIQAIQLGLQKAKSSQQDTVEILGKEFVINQDTGIFITMNPGYSGRSNLPDNLKKLFRSVSMSRPDKELITEVVLYTQGFVEAKDLAVKIVPFFNLLAKRLTKQPHYDFGLRALKSVLASSGELKRRQALLDGETDSTTESEVIIQSIHETIAPKLLEDDALELTRIEQEVFPGVEYKPEVLQEIQEQIVKLAVEDGLVVSDAWLVKALQLYQIQNIHHGIMLVGNSGSGKSAIWKTLLRAMQATTGMDSAFYIIDAKVMSKEKLYGSLDSTTREWTDGLFTSILRKINDNLRGESTKRHWIVFDGDVDPEWVENLNSVLDDNRILTLPNGERLALLPNIRILFEVENLRHATLATVSRCGMVWLGADTVSTSMMARAYIHRLRKLSPDDSDSVDFTSLADNDKLLNQIVNYVELLLVNRGSWLNDSLAEVFKYSHIMEFSTTRALQTLLSLTTAAVYQIVEYDSRHPDFPLGDNQRETYLLQKLLLNTIWSFAGDCPLQEREQYGVFVTQLDIFTSLELPAGGSIIDYDTSLPLANWVPWLSSVPQMDLDPHMVTETDIVIPTIDTLRHESLLHACLQQQRPMILCGPPGSGKTMSLFNTLRTFANVDTAALNFSSSTTPELIIKTLEQYCEYKKLPSGFILAPTQIGRRLVVFCDEINLPAPDTYGTQRTISFMRQLFEQNGFWRTSDRSWISLERVQFVGACNPPTDAGRTPLGYRFLNHTSLVMIDYPGEVSLNQIYGTFIAAVLKSMPPLRGYGTTLTSAMVDLYTKAQSRFTAREQSHYVYSPRELTRWMKGIHEAVQQLDGLNLEGLVRIWAHEAIRLFCDRLVTEQERLWMDDAIAEVAETHFLNIDRHAALGGPILFSNWLSNKYEPVSLNDLREYTNARLQTFCEEELDVPLVLYDDALDHILRIDRVFRQPQGHLILIGLSGSGKNTLTRFVAWMNGLRVFQINAHKKYNADDFDEDLRTVLRNSGCKGQKICFILDESNVLQTAFLERMNTLLANAEIPGLFEGDEYTNLLSACREGSRQQGLMLSSPEELYSWFRGQIIRNLHVVFTMNPPKEGLSSHTASSPALFNRCVLNWMGDWSDSALYQVSSELVQNLDIDRQDYSAPNDLQVAYRGLPMPPTYKQAILNAMIQFHMTVKSHNDRIFVQQRKVNYATPRQFLEFVTQFGRIINEKREEVEEQQRHLNVGLEKLQDTVEKVRHLRTGLAEKREQLQIKSTQANDKLQQMVSDQKEAELRQAESLKIQIELETQEKEVASRQAIVLEDLAQAEPMVVEAQQSVSNIKKQHLTEVRSMANPPEAVKMAMEAVCILLGHKVDNWRSVQSIIRRDDFISSIINYDTDRQMTKSLRNKIQAEYLSRPNFNFETVNRASKACGPLTVWLEAQVNYSFILERIGPLREEVAELTVSAEKTKEQLAEMATVVQELETSIEKYKEEYAVLISEVQEIKSEMTKVENKVNRSIKLLSSLASERERWRMESLSFEEQTKTLSGDALLAAALIVYGGFFDQKYRQQMQQDWQLFLRHSDILLKDFNPVVDYMCPMTKKNDWHNNSLPGGELYEENALMIERSSRYPLIIDPTGRVVDFLRSQNPGLVVASFLDDAFVKQLESALRFGNALLVNDAEHFDPILNQVLKKEYQRVGGRILIQLGRQEIDFSPNFNLFLCSRDSSAVFSPDICSRTTLVNFTVTRSNLQAQSLNDSLKVLRPEVDRRQNNLVKLRRDFKVHLRQLEQSLLKALNESKGNILDDDNVINTLENLKVQSADIAEKMTETEGVMTKIAEIAEQYQPIAAASSTIYAIQELLQNLNQYYQFSLQFFQNGFYHVLSAVENIKDVPDLAATLKQIVVDLYRESFKRTSQGLLHKDTLTLAVFFAYANANSCDISFIESLFNKEEQLVDLAAESYEIPQLLEHISGSRVFEQYAIADQDSLMSFLNKSPADEENDIDEDLCRILLMKLVRSEKYTQTAAAFVSRFLGPDFLSATADNLSTIVSREASSDTPVILCSRPGYDASHRIDSLVRSSSNRCVSIAMGSDESIASAERAIAEAAQRGSWVLLKNVHLAPEWVSLLEKRIGLLRLESSFRLFLTMEMTTSKAPVSLLRASYIIMCEPPPGLRASMNDTFGGIPKTELLKPPVERVRVYFLLAWFHGVVQERLRYGIVGWKKAYEFSDADFEFARLVVDRWVSAAAGDESRSNVAPEKIPWTTILRILVDTVYGGKVDDEDDLCSLEKLASEVFTAQAFEIDFDITAGRAATALRLPEGGGVDGFVKWVDELPENEPPTWLGLGEDVASVV</sequence>
<keyword evidence="8" id="KW-0243">Dynein</keyword>
<dbReference type="CDD" id="cd00009">
    <property type="entry name" value="AAA"/>
    <property type="match status" value="2"/>
</dbReference>
<dbReference type="Gene3D" id="3.40.50.300">
    <property type="entry name" value="P-loop containing nucleotide triphosphate hydrolases"/>
    <property type="match status" value="5"/>
</dbReference>
<keyword evidence="9 13" id="KW-0175">Coiled coil</keyword>
<evidence type="ECO:0000256" key="9">
    <source>
        <dbReference type="ARBA" id="ARBA00023054"/>
    </source>
</evidence>
<dbReference type="Gene3D" id="1.10.8.710">
    <property type="match status" value="1"/>
</dbReference>
<evidence type="ECO:0000256" key="12">
    <source>
        <dbReference type="ARBA" id="ARBA00033439"/>
    </source>
</evidence>
<protein>
    <recommendedName>
        <fullName evidence="3">Dynein heavy chain, cytoplasmic</fullName>
    </recommendedName>
    <alternativeName>
        <fullName evidence="12">Dynein heavy chain, cytosolic</fullName>
    </alternativeName>
</protein>
<name>A0ABR1FCJ8_9ASCO</name>
<dbReference type="Pfam" id="PF08385">
    <property type="entry name" value="DHC_N1"/>
    <property type="match status" value="1"/>
</dbReference>
<dbReference type="InterPro" id="IPR013594">
    <property type="entry name" value="Dynein_heavy_tail"/>
</dbReference>
<keyword evidence="11" id="KW-0206">Cytoskeleton</keyword>
<dbReference type="PANTHER" id="PTHR45703">
    <property type="entry name" value="DYNEIN HEAVY CHAIN"/>
    <property type="match status" value="1"/>
</dbReference>
<dbReference type="Gene3D" id="1.20.140.100">
    <property type="entry name" value="Dynein heavy chain, N-terminal domain 2"/>
    <property type="match status" value="1"/>
</dbReference>
<feature type="domain" description="AAA+ ATPase" evidence="15">
    <location>
        <begin position="1902"/>
        <end position="2049"/>
    </location>
</feature>
<dbReference type="Gene3D" id="1.10.8.720">
    <property type="entry name" value="Region D6 of dynein motor"/>
    <property type="match status" value="1"/>
</dbReference>
<dbReference type="EMBL" id="JBBJBU010000002">
    <property type="protein sequence ID" value="KAK7206778.1"/>
    <property type="molecule type" value="Genomic_DNA"/>
</dbReference>
<evidence type="ECO:0000256" key="11">
    <source>
        <dbReference type="ARBA" id="ARBA00023212"/>
    </source>
</evidence>
<dbReference type="Pfam" id="PF12777">
    <property type="entry name" value="MT"/>
    <property type="match status" value="1"/>
</dbReference>
<comment type="subcellular location">
    <subcellularLocation>
        <location evidence="1">Cytoplasm</location>
        <location evidence="1">Cytoskeleton</location>
    </subcellularLocation>
</comment>
<dbReference type="InterPro" id="IPR035706">
    <property type="entry name" value="AAA_9"/>
</dbReference>
<dbReference type="InterPro" id="IPR041658">
    <property type="entry name" value="AAA_lid_11"/>
</dbReference>
<feature type="domain" description="AAA+ ATPase" evidence="15">
    <location>
        <begin position="2554"/>
        <end position="2704"/>
    </location>
</feature>